<sequence>MAFTRFTNPESFYYRKDLTVTKHGDCIAKVDLPFGTPAKRDPKTKLLEPAADSTQFEGIVDKIILDWQETDRGRLKVKAGERCRLGVGYEYEFVTKGLASVDPALVVGDAVEVKAGKFIKLATGVAVGTVTEKFANGEIAIAIKKA</sequence>
<reference evidence="1 2" key="1">
    <citation type="journal article" date="2016" name="FEMS Microbiol. Lett.">
        <title>Characterization of LysPBC4, a novel Bacillus cereus-specific endolysin of bacteriophage PBC4.</title>
        <authorList>
            <person name="Na H."/>
            <person name="Kong M."/>
            <person name="Ryu S."/>
        </authorList>
    </citation>
    <scope>NUCLEOTIDE SEQUENCE [LARGE SCALE GENOMIC DNA]</scope>
</reference>
<evidence type="ECO:0000313" key="1">
    <source>
        <dbReference type="EMBL" id="AKQ08197.1"/>
    </source>
</evidence>
<accession>A0A1D6X853</accession>
<proteinExistence type="predicted"/>
<protein>
    <submittedName>
        <fullName evidence="1">Uncharacterized protein</fullName>
    </submittedName>
</protein>
<keyword evidence="2" id="KW-1185">Reference proteome</keyword>
<dbReference type="EMBL" id="KT070866">
    <property type="protein sequence ID" value="AKQ08197.1"/>
    <property type="molecule type" value="Genomic_DNA"/>
</dbReference>
<evidence type="ECO:0000313" key="2">
    <source>
        <dbReference type="Proteomes" id="UP000224963"/>
    </source>
</evidence>
<dbReference type="Proteomes" id="UP000224963">
    <property type="component" value="Segment"/>
</dbReference>
<name>A0A1D6X853_9CAUD</name>
<organism evidence="1 2">
    <name type="scientific">Bacillus phage PBC4</name>
    <dbReference type="NCBI Taxonomy" id="1675028"/>
    <lineage>
        <taxon>Viruses</taxon>
        <taxon>Duplodnaviria</taxon>
        <taxon>Heunggongvirae</taxon>
        <taxon>Uroviricota</taxon>
        <taxon>Caudoviricetes</taxon>
        <taxon>Sejongvirinae</taxon>
        <taxon>Yihwangvirus</taxon>
        <taxon>Yihwangvirus PBC4</taxon>
    </lineage>
</organism>
<gene>
    <name evidence="1" type="ORF">PBC4_005</name>
</gene>